<evidence type="ECO:0000256" key="1">
    <source>
        <dbReference type="ARBA" id="ARBA00004370"/>
    </source>
</evidence>
<evidence type="ECO:0000259" key="6">
    <source>
        <dbReference type="PROSITE" id="PS50111"/>
    </source>
</evidence>
<evidence type="ECO:0000256" key="2">
    <source>
        <dbReference type="ARBA" id="ARBA00022500"/>
    </source>
</evidence>
<keyword evidence="5" id="KW-0812">Transmembrane</keyword>
<reference evidence="8 9" key="1">
    <citation type="submission" date="2016-11" db="EMBL/GenBank/DDBJ databases">
        <authorList>
            <person name="Jaros S."/>
            <person name="Januszkiewicz K."/>
            <person name="Wedrychowicz H."/>
        </authorList>
    </citation>
    <scope>NUCLEOTIDE SEQUENCE [LARGE SCALE GENOMIC DNA]</scope>
    <source>
        <strain evidence="8 9">DSM 18899</strain>
    </source>
</reference>
<dbReference type="SMART" id="SM00304">
    <property type="entry name" value="HAMP"/>
    <property type="match status" value="1"/>
</dbReference>
<evidence type="ECO:0000313" key="8">
    <source>
        <dbReference type="EMBL" id="SFZ73542.1"/>
    </source>
</evidence>
<dbReference type="PANTHER" id="PTHR43531:SF11">
    <property type="entry name" value="METHYL-ACCEPTING CHEMOTAXIS PROTEIN 3"/>
    <property type="match status" value="1"/>
</dbReference>
<comment type="similarity">
    <text evidence="3">Belongs to the methyl-accepting chemotaxis (MCP) protein family.</text>
</comment>
<feature type="transmembrane region" description="Helical" evidence="5">
    <location>
        <begin position="12"/>
        <end position="31"/>
    </location>
</feature>
<keyword evidence="5" id="KW-1133">Transmembrane helix</keyword>
<dbReference type="PROSITE" id="PS50885">
    <property type="entry name" value="HAMP"/>
    <property type="match status" value="1"/>
</dbReference>
<dbReference type="InterPro" id="IPR003660">
    <property type="entry name" value="HAMP_dom"/>
</dbReference>
<dbReference type="GO" id="GO:0004888">
    <property type="term" value="F:transmembrane signaling receptor activity"/>
    <property type="evidence" value="ECO:0007669"/>
    <property type="project" value="TreeGrafter"/>
</dbReference>
<keyword evidence="9" id="KW-1185">Reference proteome</keyword>
<proteinExistence type="inferred from homology"/>
<dbReference type="GO" id="GO:0007165">
    <property type="term" value="P:signal transduction"/>
    <property type="evidence" value="ECO:0007669"/>
    <property type="project" value="UniProtKB-KW"/>
</dbReference>
<dbReference type="Pfam" id="PF00672">
    <property type="entry name" value="HAMP"/>
    <property type="match status" value="1"/>
</dbReference>
<dbReference type="InterPro" id="IPR004089">
    <property type="entry name" value="MCPsignal_dom"/>
</dbReference>
<dbReference type="STRING" id="1121279.SAMN02745887_00883"/>
<keyword evidence="4" id="KW-0807">Transducer</keyword>
<dbReference type="Gene3D" id="1.10.287.950">
    <property type="entry name" value="Methyl-accepting chemotaxis protein"/>
    <property type="match status" value="1"/>
</dbReference>
<dbReference type="Pfam" id="PF00015">
    <property type="entry name" value="MCPsignal"/>
    <property type="match status" value="1"/>
</dbReference>
<dbReference type="InterPro" id="IPR051310">
    <property type="entry name" value="MCP_chemotaxis"/>
</dbReference>
<dbReference type="SUPFAM" id="SSF58104">
    <property type="entry name" value="Methyl-accepting chemotaxis protein (MCP) signaling domain"/>
    <property type="match status" value="1"/>
</dbReference>
<feature type="domain" description="HAMP" evidence="7">
    <location>
        <begin position="178"/>
        <end position="230"/>
    </location>
</feature>
<comment type="subcellular location">
    <subcellularLocation>
        <location evidence="1">Membrane</location>
    </subcellularLocation>
</comment>
<dbReference type="PANTHER" id="PTHR43531">
    <property type="entry name" value="PROTEIN ICFG"/>
    <property type="match status" value="1"/>
</dbReference>
<gene>
    <name evidence="8" type="ORF">SAMN02745887_00883</name>
</gene>
<sequence>MFDFKSISLKLNLIFVAIVTVVLASFGAYNYERTQTRLYQDRQAAVTRILNRLSLSLPVAVWNFDLTQSEQIVRSEINRSFILGLVVKAEDKAFLALRRSPEGKVESGAPLAEAGTTQRVAELRYMANGNQRIVGKIELTLSNRDIEEELSSNLRFMVLQIVLLDAVLVLALFVALRRYVVNPLQHVNKALAAVALGDLTVVPPESTRDELGQLAAATRRMSQTLAAVIGKVRASTETVSDAAAQISGAAMSLSASSSSQAASVEETSASMEQVTASVALNTENARATDAIANQNVEQAESGGDAVRKTVTAMNQIAQKIGVIDDIAYQTNLLALNAAIEAARAGTHGKGFAVVAQEVRKLAERSQNAAREIGELASESVELANQAGRLFDVMVPSIRKTALLVQEISAASSDQTNGIEQIHSGVSQISLSMQSNAAAAEELSATATAMTDQAAELREMVAYFKT</sequence>
<accession>A0A1K2H9Q6</accession>
<dbReference type="PROSITE" id="PS50111">
    <property type="entry name" value="CHEMOTAXIS_TRANSDUC_2"/>
    <property type="match status" value="1"/>
</dbReference>
<keyword evidence="2" id="KW-0145">Chemotaxis</keyword>
<dbReference type="GO" id="GO:0006935">
    <property type="term" value="P:chemotaxis"/>
    <property type="evidence" value="ECO:0007669"/>
    <property type="project" value="UniProtKB-KW"/>
</dbReference>
<organism evidence="8 9">
    <name type="scientific">Chitinimonas taiwanensis DSM 18899</name>
    <dbReference type="NCBI Taxonomy" id="1121279"/>
    <lineage>
        <taxon>Bacteria</taxon>
        <taxon>Pseudomonadati</taxon>
        <taxon>Pseudomonadota</taxon>
        <taxon>Betaproteobacteria</taxon>
        <taxon>Neisseriales</taxon>
        <taxon>Chitinibacteraceae</taxon>
        <taxon>Chitinimonas</taxon>
    </lineage>
</organism>
<dbReference type="Proteomes" id="UP000186513">
    <property type="component" value="Unassembled WGS sequence"/>
</dbReference>
<protein>
    <submittedName>
        <fullName evidence="8">Methyl-accepting chemotaxis sensory transducer with TarH sensor</fullName>
    </submittedName>
</protein>
<keyword evidence="5" id="KW-0472">Membrane</keyword>
<dbReference type="GO" id="GO:0005886">
    <property type="term" value="C:plasma membrane"/>
    <property type="evidence" value="ECO:0007669"/>
    <property type="project" value="TreeGrafter"/>
</dbReference>
<dbReference type="FunFam" id="1.10.287.950:FF:000001">
    <property type="entry name" value="Methyl-accepting chemotaxis sensory transducer"/>
    <property type="match status" value="1"/>
</dbReference>
<evidence type="ECO:0000256" key="3">
    <source>
        <dbReference type="ARBA" id="ARBA00029447"/>
    </source>
</evidence>
<name>A0A1K2H9Q6_9NEIS</name>
<evidence type="ECO:0000256" key="5">
    <source>
        <dbReference type="SAM" id="Phobius"/>
    </source>
</evidence>
<dbReference type="RefSeq" id="WP_072427428.1">
    <property type="nucleotide sequence ID" value="NZ_FPKR01000003.1"/>
</dbReference>
<evidence type="ECO:0000313" key="9">
    <source>
        <dbReference type="Proteomes" id="UP000186513"/>
    </source>
</evidence>
<dbReference type="CDD" id="cd06225">
    <property type="entry name" value="HAMP"/>
    <property type="match status" value="1"/>
</dbReference>
<dbReference type="AlphaFoldDB" id="A0A1K2H9Q6"/>
<dbReference type="EMBL" id="FPKR01000003">
    <property type="protein sequence ID" value="SFZ73542.1"/>
    <property type="molecule type" value="Genomic_DNA"/>
</dbReference>
<feature type="domain" description="Methyl-accepting transducer" evidence="6">
    <location>
        <begin position="235"/>
        <end position="450"/>
    </location>
</feature>
<dbReference type="SMART" id="SM00283">
    <property type="entry name" value="MA"/>
    <property type="match status" value="1"/>
</dbReference>
<evidence type="ECO:0000259" key="7">
    <source>
        <dbReference type="PROSITE" id="PS50885"/>
    </source>
</evidence>
<evidence type="ECO:0000256" key="4">
    <source>
        <dbReference type="PROSITE-ProRule" id="PRU00284"/>
    </source>
</evidence>